<evidence type="ECO:0000313" key="2">
    <source>
        <dbReference type="EMBL" id="MFC5413115.1"/>
    </source>
</evidence>
<gene>
    <name evidence="2" type="ORF">ACFPMF_27585</name>
</gene>
<organism evidence="2 3">
    <name type="scientific">Larkinella bovis</name>
    <dbReference type="NCBI Taxonomy" id="683041"/>
    <lineage>
        <taxon>Bacteria</taxon>
        <taxon>Pseudomonadati</taxon>
        <taxon>Bacteroidota</taxon>
        <taxon>Cytophagia</taxon>
        <taxon>Cytophagales</taxon>
        <taxon>Spirosomataceae</taxon>
        <taxon>Larkinella</taxon>
    </lineage>
</organism>
<evidence type="ECO:0000313" key="3">
    <source>
        <dbReference type="Proteomes" id="UP001596106"/>
    </source>
</evidence>
<dbReference type="Pfam" id="PF13376">
    <property type="entry name" value="OmdA"/>
    <property type="match status" value="1"/>
</dbReference>
<feature type="compositionally biased region" description="Basic and acidic residues" evidence="1">
    <location>
        <begin position="171"/>
        <end position="181"/>
    </location>
</feature>
<evidence type="ECO:0000256" key="1">
    <source>
        <dbReference type="SAM" id="MobiDB-lite"/>
    </source>
</evidence>
<accession>A0ABW0IL56</accession>
<comment type="caution">
    <text evidence="2">The sequence shown here is derived from an EMBL/GenBank/DDBJ whole genome shotgun (WGS) entry which is preliminary data.</text>
</comment>
<dbReference type="EMBL" id="JBHSMA010000021">
    <property type="protein sequence ID" value="MFC5413115.1"/>
    <property type="molecule type" value="Genomic_DNA"/>
</dbReference>
<feature type="region of interest" description="Disordered" evidence="1">
    <location>
        <begin position="171"/>
        <end position="191"/>
    </location>
</feature>
<proteinExistence type="predicted"/>
<sequence length="191" mass="22426">MPMFFATPEEFRQWLAKHHETEKELYVGFYKVGSGKPSITWPQSVDEALCFGWIDGVRQSIDERSYQIRFTPRKRNSIWSTVNLKRIEQLVEQGRVQPAGLAVYQARDLKKTGLYAHERERWDLDPVQETAFRASEKAWQFFQQQTPSYRKSAQKWVVSAKQEATRQKRLADLIDHSEKGQKIPPLRRAGE</sequence>
<dbReference type="RefSeq" id="WP_379851326.1">
    <property type="nucleotide sequence ID" value="NZ_JBHSMA010000021.1"/>
</dbReference>
<protein>
    <submittedName>
        <fullName evidence="2">YdeI family protein</fullName>
    </submittedName>
</protein>
<reference evidence="3" key="1">
    <citation type="journal article" date="2019" name="Int. J. Syst. Evol. Microbiol.">
        <title>The Global Catalogue of Microorganisms (GCM) 10K type strain sequencing project: providing services to taxonomists for standard genome sequencing and annotation.</title>
        <authorList>
            <consortium name="The Broad Institute Genomics Platform"/>
            <consortium name="The Broad Institute Genome Sequencing Center for Infectious Disease"/>
            <person name="Wu L."/>
            <person name="Ma J."/>
        </authorList>
    </citation>
    <scope>NUCLEOTIDE SEQUENCE [LARGE SCALE GENOMIC DNA]</scope>
    <source>
        <strain evidence="3">CCUG 55250</strain>
    </source>
</reference>
<dbReference type="Proteomes" id="UP001596106">
    <property type="component" value="Unassembled WGS sequence"/>
</dbReference>
<name>A0ABW0IL56_9BACT</name>
<keyword evidence="3" id="KW-1185">Reference proteome</keyword>